<accession>A0A915IUR1</accession>
<evidence type="ECO:0000313" key="1">
    <source>
        <dbReference type="Proteomes" id="UP000887565"/>
    </source>
</evidence>
<dbReference type="AlphaFoldDB" id="A0A915IUR1"/>
<name>A0A915IUR1_ROMCU</name>
<evidence type="ECO:0000313" key="2">
    <source>
        <dbReference type="WBParaSite" id="nRc.2.0.1.t17129-RA"/>
    </source>
</evidence>
<protein>
    <submittedName>
        <fullName evidence="2">Uncharacterized protein</fullName>
    </submittedName>
</protein>
<organism evidence="1 2">
    <name type="scientific">Romanomermis culicivorax</name>
    <name type="common">Nematode worm</name>
    <dbReference type="NCBI Taxonomy" id="13658"/>
    <lineage>
        <taxon>Eukaryota</taxon>
        <taxon>Metazoa</taxon>
        <taxon>Ecdysozoa</taxon>
        <taxon>Nematoda</taxon>
        <taxon>Enoplea</taxon>
        <taxon>Dorylaimia</taxon>
        <taxon>Mermithida</taxon>
        <taxon>Mermithoidea</taxon>
        <taxon>Mermithidae</taxon>
        <taxon>Romanomermis</taxon>
    </lineage>
</organism>
<keyword evidence="1" id="KW-1185">Reference proteome</keyword>
<dbReference type="Proteomes" id="UP000887565">
    <property type="component" value="Unplaced"/>
</dbReference>
<sequence>PFSHSEPHNSLTCGLGTGSLVHKDTATYPLPIKLSTFTLGTNFCILDDDAALLETALNAP</sequence>
<reference evidence="2" key="1">
    <citation type="submission" date="2022-11" db="UniProtKB">
        <authorList>
            <consortium name="WormBaseParasite"/>
        </authorList>
    </citation>
    <scope>IDENTIFICATION</scope>
</reference>
<dbReference type="WBParaSite" id="nRc.2.0.1.t17129-RA">
    <property type="protein sequence ID" value="nRc.2.0.1.t17129-RA"/>
    <property type="gene ID" value="nRc.2.0.1.g17129"/>
</dbReference>
<proteinExistence type="predicted"/>